<proteinExistence type="predicted"/>
<reference evidence="6" key="1">
    <citation type="journal article" date="2019" name="Int. J. Syst. Evol. Microbiol.">
        <title>The Global Catalogue of Microorganisms (GCM) 10K type strain sequencing project: providing services to taxonomists for standard genome sequencing and annotation.</title>
        <authorList>
            <consortium name="The Broad Institute Genomics Platform"/>
            <consortium name="The Broad Institute Genome Sequencing Center for Infectious Disease"/>
            <person name="Wu L."/>
            <person name="Ma J."/>
        </authorList>
    </citation>
    <scope>NUCLEOTIDE SEQUENCE [LARGE SCALE GENOMIC DNA]</scope>
    <source>
        <strain evidence="6">KCTC 42182</strain>
    </source>
</reference>
<organism evidence="5 6">
    <name type="scientific">Ferrovibrio xuzhouensis</name>
    <dbReference type="NCBI Taxonomy" id="1576914"/>
    <lineage>
        <taxon>Bacteria</taxon>
        <taxon>Pseudomonadati</taxon>
        <taxon>Pseudomonadota</taxon>
        <taxon>Alphaproteobacteria</taxon>
        <taxon>Rhodospirillales</taxon>
        <taxon>Rhodospirillaceae</taxon>
        <taxon>Ferrovibrio</taxon>
    </lineage>
</organism>
<dbReference type="InterPro" id="IPR007657">
    <property type="entry name" value="Glycosyltransferase_61"/>
</dbReference>
<evidence type="ECO:0000313" key="5">
    <source>
        <dbReference type="EMBL" id="MFC3675452.1"/>
    </source>
</evidence>
<keyword evidence="6" id="KW-1185">Reference proteome</keyword>
<dbReference type="Pfam" id="PF04577">
    <property type="entry name" value="Glyco_transf_61"/>
    <property type="match status" value="1"/>
</dbReference>
<evidence type="ECO:0000256" key="2">
    <source>
        <dbReference type="ARBA" id="ARBA00022679"/>
    </source>
</evidence>
<comment type="caution">
    <text evidence="5">The sequence shown here is derived from an EMBL/GenBank/DDBJ whole genome shotgun (WGS) entry which is preliminary data.</text>
</comment>
<evidence type="ECO:0000256" key="1">
    <source>
        <dbReference type="ARBA" id="ARBA00022676"/>
    </source>
</evidence>
<dbReference type="InterPro" id="IPR022357">
    <property type="entry name" value="MIP_CS"/>
</dbReference>
<dbReference type="PROSITE" id="PS00221">
    <property type="entry name" value="MIP"/>
    <property type="match status" value="1"/>
</dbReference>
<evidence type="ECO:0000256" key="3">
    <source>
        <dbReference type="ARBA" id="ARBA00023180"/>
    </source>
</evidence>
<name>A0ABV7VEH5_9PROT</name>
<protein>
    <submittedName>
        <fullName evidence="5">Glycosyltransferase family 61 protein</fullName>
    </submittedName>
</protein>
<keyword evidence="2" id="KW-0808">Transferase</keyword>
<accession>A0ABV7VEH5</accession>
<keyword evidence="1" id="KW-0328">Glycosyltransferase</keyword>
<dbReference type="InterPro" id="IPR049625">
    <property type="entry name" value="Glyco_transf_61_cat"/>
</dbReference>
<dbReference type="PANTHER" id="PTHR20961">
    <property type="entry name" value="GLYCOSYLTRANSFERASE"/>
    <property type="match status" value="1"/>
</dbReference>
<sequence length="565" mass="63076">MKAPPSEYIFLFSTFRARQPETILCFGTDAETARFQAIIAIARKAGLQRAQIYALPLPAADIAERQRLRDKLIAQLRQRDRPVDHMIFAEEFPLDAVAEWLEVAPALLAPGGIVSGAHYLPAGPSTFGRAGAGMDVLFAVDYWYMTNGVQPLPKVPPMIRGVPEPIRFGCMETDLPGVPSREKFLEYAAAGLPCRFDQYGGERYVNPLHENLRDAPREKRDRIVYTPPYREEGLTEGRFLAFLRNARVAGFCHHVFSAENSLYEDSLASARIAVPPMRDALATYEKTVGKAALTLGNASREQLCALHMPTVRIDDPAVIVPYNNPQNYNHWMFTTLPRLWYREEFPELAGLPIAMGPIIARFQRESLDLLGLGGADRPRFIHFNPSVSLSFDRAYFPTLADRPHTMARVRDWLRSHFLPKAAALPEGCEGGRYYITRRDGIGRNVVNEDEMIALAEARGFKVMEWSSYSLAEQIALARHASMIICYHGSGLTNMVFTSPGCRLLEILQNGEGMYGSDWFSFLVPSLGGRLFGVIGDPVPGKPVHAADLVVPIDEFRAALDQMMDT</sequence>
<dbReference type="EMBL" id="JBHRYJ010000001">
    <property type="protein sequence ID" value="MFC3675452.1"/>
    <property type="molecule type" value="Genomic_DNA"/>
</dbReference>
<keyword evidence="3" id="KW-0325">Glycoprotein</keyword>
<dbReference type="Proteomes" id="UP001595711">
    <property type="component" value="Unassembled WGS sequence"/>
</dbReference>
<feature type="domain" description="Glycosyltransferase 61 catalytic" evidence="4">
    <location>
        <begin position="328"/>
        <end position="503"/>
    </location>
</feature>
<gene>
    <name evidence="5" type="ORF">ACFOOQ_07855</name>
</gene>
<dbReference type="RefSeq" id="WP_379724056.1">
    <property type="nucleotide sequence ID" value="NZ_JBHRYJ010000001.1"/>
</dbReference>
<evidence type="ECO:0000259" key="4">
    <source>
        <dbReference type="Pfam" id="PF04577"/>
    </source>
</evidence>
<evidence type="ECO:0000313" key="6">
    <source>
        <dbReference type="Proteomes" id="UP001595711"/>
    </source>
</evidence>